<gene>
    <name evidence="2" type="ORF">GSI_14230</name>
</gene>
<accession>A0A2G8RSI4</accession>
<dbReference type="OrthoDB" id="2737768at2759"/>
<sequence length="272" mass="30742">MSSQHVMHRYKVPRASVNVEALAQQLAWYFKITAEDTQFLHKHATRRDELFAELYSNPDVKPSVAPHQFVPLGSDPDTHLIPANAEIERLTPPKTIEDRVARVHYAAAALMVFNQYKVNLALLDYADLRLQVIRRKRQIMDEFYNGEFVTLFPELAKRPSKAPSPQTPPTRTGLPTPPATKRSGVRKRVSGDEIDEFLRNPSTLVGKRFVSSPPPGQGDGGEWRVVAYAVREGDEGEVENEYQVVLAAFGEDRIPMDEGEVRFQLQHSKLAQ</sequence>
<keyword evidence="3" id="KW-1185">Reference proteome</keyword>
<evidence type="ECO:0000313" key="2">
    <source>
        <dbReference type="EMBL" id="PIL24476.1"/>
    </source>
</evidence>
<evidence type="ECO:0000313" key="3">
    <source>
        <dbReference type="Proteomes" id="UP000230002"/>
    </source>
</evidence>
<feature type="region of interest" description="Disordered" evidence="1">
    <location>
        <begin position="157"/>
        <end position="188"/>
    </location>
</feature>
<comment type="caution">
    <text evidence="2">The sequence shown here is derived from an EMBL/GenBank/DDBJ whole genome shotgun (WGS) entry which is preliminary data.</text>
</comment>
<name>A0A2G8RSI4_9APHY</name>
<organism evidence="2 3">
    <name type="scientific">Ganoderma sinense ZZ0214-1</name>
    <dbReference type="NCBI Taxonomy" id="1077348"/>
    <lineage>
        <taxon>Eukaryota</taxon>
        <taxon>Fungi</taxon>
        <taxon>Dikarya</taxon>
        <taxon>Basidiomycota</taxon>
        <taxon>Agaricomycotina</taxon>
        <taxon>Agaricomycetes</taxon>
        <taxon>Polyporales</taxon>
        <taxon>Polyporaceae</taxon>
        <taxon>Ganoderma</taxon>
    </lineage>
</organism>
<dbReference type="Proteomes" id="UP000230002">
    <property type="component" value="Unassembled WGS sequence"/>
</dbReference>
<protein>
    <submittedName>
        <fullName evidence="2">Uncharacterized protein</fullName>
    </submittedName>
</protein>
<dbReference type="AlphaFoldDB" id="A0A2G8RSI4"/>
<proteinExistence type="predicted"/>
<dbReference type="EMBL" id="AYKW01000067">
    <property type="protein sequence ID" value="PIL24476.1"/>
    <property type="molecule type" value="Genomic_DNA"/>
</dbReference>
<evidence type="ECO:0000256" key="1">
    <source>
        <dbReference type="SAM" id="MobiDB-lite"/>
    </source>
</evidence>
<reference evidence="2 3" key="1">
    <citation type="journal article" date="2015" name="Sci. Rep.">
        <title>Chromosome-level genome map provides insights into diverse defense mechanisms in the medicinal fungus Ganoderma sinense.</title>
        <authorList>
            <person name="Zhu Y."/>
            <person name="Xu J."/>
            <person name="Sun C."/>
            <person name="Zhou S."/>
            <person name="Xu H."/>
            <person name="Nelson D.R."/>
            <person name="Qian J."/>
            <person name="Song J."/>
            <person name="Luo H."/>
            <person name="Xiang L."/>
            <person name="Li Y."/>
            <person name="Xu Z."/>
            <person name="Ji A."/>
            <person name="Wang L."/>
            <person name="Lu S."/>
            <person name="Hayward A."/>
            <person name="Sun W."/>
            <person name="Li X."/>
            <person name="Schwartz D.C."/>
            <person name="Wang Y."/>
            <person name="Chen S."/>
        </authorList>
    </citation>
    <scope>NUCLEOTIDE SEQUENCE [LARGE SCALE GENOMIC DNA]</scope>
    <source>
        <strain evidence="2 3">ZZ0214-1</strain>
    </source>
</reference>